<feature type="domain" description="PPM-type phosphatase" evidence="3">
    <location>
        <begin position="125"/>
        <end position="353"/>
    </location>
</feature>
<evidence type="ECO:0000313" key="4">
    <source>
        <dbReference type="EMBL" id="TVT60576.1"/>
    </source>
</evidence>
<dbReference type="RefSeq" id="WP_144585930.1">
    <property type="nucleotide sequence ID" value="NZ_VJWX01000021.1"/>
</dbReference>
<dbReference type="Gene3D" id="1.10.1660.10">
    <property type="match status" value="1"/>
</dbReference>
<dbReference type="OrthoDB" id="9801841at2"/>
<dbReference type="InterPro" id="IPR047057">
    <property type="entry name" value="MerR_fam"/>
</dbReference>
<dbReference type="CDD" id="cd01107">
    <property type="entry name" value="HTH_BmrR"/>
    <property type="match status" value="1"/>
</dbReference>
<evidence type="ECO:0000313" key="5">
    <source>
        <dbReference type="Proteomes" id="UP000320011"/>
    </source>
</evidence>
<dbReference type="PROSITE" id="PS50937">
    <property type="entry name" value="HTH_MERR_2"/>
    <property type="match status" value="1"/>
</dbReference>
<dbReference type="SMART" id="SM00332">
    <property type="entry name" value="PP2Cc"/>
    <property type="match status" value="1"/>
</dbReference>
<dbReference type="Proteomes" id="UP000320011">
    <property type="component" value="Unassembled WGS sequence"/>
</dbReference>
<gene>
    <name evidence="4" type="ORF">FNH05_04205</name>
</gene>
<sequence>MRKASGELLTIGAFARASALSAKALRLYDELGLLRPCTVDEASGYRFYAPEQLARARLVAWLRRLGMPLARIKVVCELDAEAAAEEITAYWRQVEADLRARRELATFLIDHLSRKEEPMTPLAIRYAALSDRGLVRASNQDAAHAGAHLLAVADGFGPDLAGQRASALAVEALKPLDRAVPAGELLNALGAAVQRAGRAVRELSTGESEAGTTLTAIVWSGSELGLVHLGDSRVYLLREGRLFQLTHDHTLVQAMIDEGRLTEAEAESHPQRTLLVKALHGRGTAEPDIELRETRPGDRYLLCSDGLHRAVSTVHLIEVMREVADPGEAVRRLVDLANRRGGTDNVSCVVADVC</sequence>
<organism evidence="4 5">
    <name type="scientific">Amycolatopsis rhizosphaerae</name>
    <dbReference type="NCBI Taxonomy" id="2053003"/>
    <lineage>
        <taxon>Bacteria</taxon>
        <taxon>Bacillati</taxon>
        <taxon>Actinomycetota</taxon>
        <taxon>Actinomycetes</taxon>
        <taxon>Pseudonocardiales</taxon>
        <taxon>Pseudonocardiaceae</taxon>
        <taxon>Amycolatopsis</taxon>
    </lineage>
</organism>
<dbReference type="Pfam" id="PF13411">
    <property type="entry name" value="MerR_1"/>
    <property type="match status" value="1"/>
</dbReference>
<dbReference type="SMART" id="SM00331">
    <property type="entry name" value="PP2C_SIG"/>
    <property type="match status" value="1"/>
</dbReference>
<reference evidence="4 5" key="1">
    <citation type="submission" date="2019-07" db="EMBL/GenBank/DDBJ databases">
        <authorList>
            <person name="Duangmal K."/>
            <person name="Teo W.F.A."/>
        </authorList>
    </citation>
    <scope>NUCLEOTIDE SEQUENCE [LARGE SCALE GENOMIC DNA]</scope>
    <source>
        <strain evidence="4 5">TBRC 6029</strain>
    </source>
</reference>
<dbReference type="InterPro" id="IPR001932">
    <property type="entry name" value="PPM-type_phosphatase-like_dom"/>
</dbReference>
<dbReference type="EMBL" id="VJWX01000021">
    <property type="protein sequence ID" value="TVT60576.1"/>
    <property type="molecule type" value="Genomic_DNA"/>
</dbReference>
<feature type="domain" description="HTH merR-type" evidence="2">
    <location>
        <begin position="8"/>
        <end position="78"/>
    </location>
</feature>
<dbReference type="InterPro" id="IPR009061">
    <property type="entry name" value="DNA-bd_dom_put_sf"/>
</dbReference>
<dbReference type="SMART" id="SM00422">
    <property type="entry name" value="HTH_MERR"/>
    <property type="match status" value="1"/>
</dbReference>
<proteinExistence type="predicted"/>
<dbReference type="SUPFAM" id="SSF46955">
    <property type="entry name" value="Putative DNA-binding domain"/>
    <property type="match status" value="1"/>
</dbReference>
<dbReference type="Pfam" id="PF13672">
    <property type="entry name" value="PP2C_2"/>
    <property type="match status" value="1"/>
</dbReference>
<keyword evidence="1" id="KW-0238">DNA-binding</keyword>
<protein>
    <submittedName>
        <fullName evidence="4">MerR family transcriptional regulator</fullName>
    </submittedName>
</protein>
<dbReference type="PROSITE" id="PS51746">
    <property type="entry name" value="PPM_2"/>
    <property type="match status" value="1"/>
</dbReference>
<accession>A0A558DHU6</accession>
<dbReference type="SUPFAM" id="SSF81606">
    <property type="entry name" value="PP2C-like"/>
    <property type="match status" value="1"/>
</dbReference>
<evidence type="ECO:0000259" key="2">
    <source>
        <dbReference type="PROSITE" id="PS50937"/>
    </source>
</evidence>
<evidence type="ECO:0000259" key="3">
    <source>
        <dbReference type="PROSITE" id="PS51746"/>
    </source>
</evidence>
<dbReference type="CDD" id="cd00143">
    <property type="entry name" value="PP2Cc"/>
    <property type="match status" value="1"/>
</dbReference>
<dbReference type="InterPro" id="IPR036457">
    <property type="entry name" value="PPM-type-like_dom_sf"/>
</dbReference>
<comment type="caution">
    <text evidence="4">The sequence shown here is derived from an EMBL/GenBank/DDBJ whole genome shotgun (WGS) entry which is preliminary data.</text>
</comment>
<reference evidence="4 5" key="2">
    <citation type="submission" date="2019-08" db="EMBL/GenBank/DDBJ databases">
        <title>Amycolatopsis acidicola sp. nov., isolated from peat swamp forest soil.</title>
        <authorList>
            <person name="Srisuk N."/>
        </authorList>
    </citation>
    <scope>NUCLEOTIDE SEQUENCE [LARGE SCALE GENOMIC DNA]</scope>
    <source>
        <strain evidence="4 5">TBRC 6029</strain>
    </source>
</reference>
<dbReference type="Gene3D" id="3.60.40.10">
    <property type="entry name" value="PPM-type phosphatase domain"/>
    <property type="match status" value="1"/>
</dbReference>
<evidence type="ECO:0000256" key="1">
    <source>
        <dbReference type="ARBA" id="ARBA00023125"/>
    </source>
</evidence>
<dbReference type="GO" id="GO:0003677">
    <property type="term" value="F:DNA binding"/>
    <property type="evidence" value="ECO:0007669"/>
    <property type="project" value="UniProtKB-KW"/>
</dbReference>
<dbReference type="GO" id="GO:0003700">
    <property type="term" value="F:DNA-binding transcription factor activity"/>
    <property type="evidence" value="ECO:0007669"/>
    <property type="project" value="InterPro"/>
</dbReference>
<dbReference type="PANTHER" id="PTHR30204">
    <property type="entry name" value="REDOX-CYCLING DRUG-SENSING TRANSCRIPTIONAL ACTIVATOR SOXR"/>
    <property type="match status" value="1"/>
</dbReference>
<name>A0A558DHU6_9PSEU</name>
<dbReference type="PANTHER" id="PTHR30204:SF97">
    <property type="entry name" value="MERR FAMILY REGULATORY PROTEIN"/>
    <property type="match status" value="1"/>
</dbReference>
<dbReference type="AlphaFoldDB" id="A0A558DHU6"/>
<dbReference type="InterPro" id="IPR000551">
    <property type="entry name" value="MerR-type_HTH_dom"/>
</dbReference>
<keyword evidence="5" id="KW-1185">Reference proteome</keyword>